<proteinExistence type="predicted"/>
<gene>
    <name evidence="1" type="ORF">QAD02_012858</name>
</gene>
<dbReference type="Proteomes" id="UP001239111">
    <property type="component" value="Chromosome 2"/>
</dbReference>
<evidence type="ECO:0000313" key="2">
    <source>
        <dbReference type="Proteomes" id="UP001239111"/>
    </source>
</evidence>
<dbReference type="EMBL" id="CM056742">
    <property type="protein sequence ID" value="KAJ8677071.1"/>
    <property type="molecule type" value="Genomic_DNA"/>
</dbReference>
<keyword evidence="2" id="KW-1185">Reference proteome</keyword>
<evidence type="ECO:0000313" key="1">
    <source>
        <dbReference type="EMBL" id="KAJ8677071.1"/>
    </source>
</evidence>
<name>A0ACC2P1X9_9HYME</name>
<reference evidence="1" key="1">
    <citation type="submission" date="2023-04" db="EMBL/GenBank/DDBJ databases">
        <title>A chromosome-level genome assembly of the parasitoid wasp Eretmocerus hayati.</title>
        <authorList>
            <person name="Zhong Y."/>
            <person name="Liu S."/>
            <person name="Liu Y."/>
        </authorList>
    </citation>
    <scope>NUCLEOTIDE SEQUENCE</scope>
    <source>
        <strain evidence="1">ZJU_SS_LIU_2023</strain>
    </source>
</reference>
<accession>A0ACC2P1X9</accession>
<protein>
    <submittedName>
        <fullName evidence="1">Uncharacterized protein</fullName>
    </submittedName>
</protein>
<organism evidence="1 2">
    <name type="scientific">Eretmocerus hayati</name>
    <dbReference type="NCBI Taxonomy" id="131215"/>
    <lineage>
        <taxon>Eukaryota</taxon>
        <taxon>Metazoa</taxon>
        <taxon>Ecdysozoa</taxon>
        <taxon>Arthropoda</taxon>
        <taxon>Hexapoda</taxon>
        <taxon>Insecta</taxon>
        <taxon>Pterygota</taxon>
        <taxon>Neoptera</taxon>
        <taxon>Endopterygota</taxon>
        <taxon>Hymenoptera</taxon>
        <taxon>Apocrita</taxon>
        <taxon>Proctotrupomorpha</taxon>
        <taxon>Chalcidoidea</taxon>
        <taxon>Aphelinidae</taxon>
        <taxon>Aphelininae</taxon>
        <taxon>Eretmocerus</taxon>
    </lineage>
</organism>
<comment type="caution">
    <text evidence="1">The sequence shown here is derived from an EMBL/GenBank/DDBJ whole genome shotgun (WGS) entry which is preliminary data.</text>
</comment>
<sequence length="139" mass="15706">MEELILDTNSQSSRITHFIENTLKQEKGSERKPTRADYKRRLELLESYWKNFYTTDRSIARCREAAPHIYTTDDVFGMTETAYLDAASQIQEFIDKLTVNTPAGTSSAPTAASSTAHEVVQFLQLPKLDLPSFSGDPLQ</sequence>